<reference evidence="2" key="1">
    <citation type="submission" date="2015-01" db="EMBL/GenBank/DDBJ databases">
        <authorList>
            <person name="Aksoy S."/>
            <person name="Warren W."/>
            <person name="Wilson R.K."/>
        </authorList>
    </citation>
    <scope>NUCLEOTIDE SEQUENCE [LARGE SCALE GENOMIC DNA]</scope>
    <source>
        <strain evidence="2">IAEA</strain>
    </source>
</reference>
<evidence type="ECO:0000313" key="2">
    <source>
        <dbReference type="Proteomes" id="UP000092460"/>
    </source>
</evidence>
<sequence length="242" mass="26752">MCSYKGLSQPCSVVDGKGPFLLVGSLSSTLPPQSRTSRTFVNLNAPTRAAIHRTTILKSQAQTKAYQGFTTLSTLKYLWQDVLENKNEKLSYKGLSQPCSVVDGKGPFLLVGSLSSTLPPQSRTSRTFVNLNAPTRAAIHRTTILKSQAQTKAYQGFTTLSTLKYLWQDRPQALHTGSPLALRRQRVVVVVLQFAHEVPALLAALCNDCRAYLNKCREECHKEGYLSNVLRHFDGLSAVKLQ</sequence>
<accession>A0A1B0ASM5</accession>
<dbReference type="EnsemblMetazoa" id="GPPI007158-RA">
    <property type="protein sequence ID" value="GPPI007158-PA"/>
    <property type="gene ID" value="GPPI007158"/>
</dbReference>
<dbReference type="Proteomes" id="UP000092460">
    <property type="component" value="Unassembled WGS sequence"/>
</dbReference>
<keyword evidence="2" id="KW-1185">Reference proteome</keyword>
<name>A0A1B0ASM5_9MUSC</name>
<evidence type="ECO:0000313" key="1">
    <source>
        <dbReference type="EnsemblMetazoa" id="GPPI007158-PA"/>
    </source>
</evidence>
<reference evidence="1" key="2">
    <citation type="submission" date="2020-05" db="UniProtKB">
        <authorList>
            <consortium name="EnsemblMetazoa"/>
        </authorList>
    </citation>
    <scope>IDENTIFICATION</scope>
    <source>
        <strain evidence="1">IAEA</strain>
    </source>
</reference>
<organism evidence="1 2">
    <name type="scientific">Glossina palpalis gambiensis</name>
    <dbReference type="NCBI Taxonomy" id="67801"/>
    <lineage>
        <taxon>Eukaryota</taxon>
        <taxon>Metazoa</taxon>
        <taxon>Ecdysozoa</taxon>
        <taxon>Arthropoda</taxon>
        <taxon>Hexapoda</taxon>
        <taxon>Insecta</taxon>
        <taxon>Pterygota</taxon>
        <taxon>Neoptera</taxon>
        <taxon>Endopterygota</taxon>
        <taxon>Diptera</taxon>
        <taxon>Brachycera</taxon>
        <taxon>Muscomorpha</taxon>
        <taxon>Hippoboscoidea</taxon>
        <taxon>Glossinidae</taxon>
        <taxon>Glossina</taxon>
    </lineage>
</organism>
<dbReference type="AlphaFoldDB" id="A0A1B0ASM5"/>
<proteinExistence type="predicted"/>
<dbReference type="VEuPathDB" id="VectorBase:GPPI007158"/>
<protein>
    <submittedName>
        <fullName evidence="1">Uncharacterized protein</fullName>
    </submittedName>
</protein>
<dbReference type="EMBL" id="JXJN01002884">
    <property type="status" value="NOT_ANNOTATED_CDS"/>
    <property type="molecule type" value="Genomic_DNA"/>
</dbReference>